<dbReference type="RefSeq" id="WP_093105831.1">
    <property type="nucleotide sequence ID" value="NZ_FNOS01000002.1"/>
</dbReference>
<accession>A0A1H3D9D4</accession>
<evidence type="ECO:0000313" key="1">
    <source>
        <dbReference type="EMBL" id="SDX62344.1"/>
    </source>
</evidence>
<comment type="caution">
    <text evidence="1">The sequence shown here is derived from an EMBL/GenBank/DDBJ whole genome shotgun (WGS) entry which is preliminary data.</text>
</comment>
<protein>
    <submittedName>
        <fullName evidence="1">Uncharacterized protein</fullName>
    </submittedName>
</protein>
<gene>
    <name evidence="1" type="ORF">SAMN04488081_0860</name>
</gene>
<dbReference type="Proteomes" id="UP000198647">
    <property type="component" value="Unassembled WGS sequence"/>
</dbReference>
<sequence>MVQNKENYYDNLKLFFPYLKKVDVVNKLTFMQVFPDFEGIYTEIRLENEDDDTSIVIAKTLNKGLSDKKLNTEELDELLFLLLEDSLFNSYLFSLDSHNIDLSNKEKTTQVFQDWGLPDKNQIINNVKKTSHSKDFVLCGYRLQSNTRNKENIESIRIILLDKMPVQLSDRNGDIRESVYPTIVEIDISRNLLHIRLKDVDNIVNTEDKIRTMSGRITNTLKYIDSFNPHINYASFSTFRSSLYNMEENLLQEKRDQAFSKLKEFDTEINGFSEKVTKKFNPPEDIDISVKTYISNGVLSVIASTLSDSTIGDVVGIKFRDNQENENDKKYAEITISDKGYNCISTNNLYWLNLPVLHRRKMVEFLKITKNFNSGIVVANLEFSNETANVRLLQRTSYENAEHKKPSQQKYDDLINYLCNFL</sequence>
<organism evidence="1 2">
    <name type="scientific">Salimicrobium album</name>
    <dbReference type="NCBI Taxonomy" id="50717"/>
    <lineage>
        <taxon>Bacteria</taxon>
        <taxon>Bacillati</taxon>
        <taxon>Bacillota</taxon>
        <taxon>Bacilli</taxon>
        <taxon>Bacillales</taxon>
        <taxon>Bacillaceae</taxon>
        <taxon>Salimicrobium</taxon>
    </lineage>
</organism>
<evidence type="ECO:0000313" key="2">
    <source>
        <dbReference type="Proteomes" id="UP000198647"/>
    </source>
</evidence>
<dbReference type="EMBL" id="FNOS01000002">
    <property type="protein sequence ID" value="SDX62344.1"/>
    <property type="molecule type" value="Genomic_DNA"/>
</dbReference>
<proteinExistence type="predicted"/>
<reference evidence="1 2" key="1">
    <citation type="submission" date="2016-10" db="EMBL/GenBank/DDBJ databases">
        <authorList>
            <person name="Varghese N."/>
            <person name="Submissions S."/>
        </authorList>
    </citation>
    <scope>NUCLEOTIDE SEQUENCE [LARGE SCALE GENOMIC DNA]</scope>
    <source>
        <strain evidence="1 2">DSM 20748</strain>
    </source>
</reference>
<name>A0A1H3D9D4_9BACI</name>
<keyword evidence="2" id="KW-1185">Reference proteome</keyword>